<gene>
    <name evidence="1" type="ORF">NYG85_03330</name>
</gene>
<reference evidence="1" key="1">
    <citation type="submission" date="2022-08" db="EMBL/GenBank/DDBJ databases">
        <authorList>
            <person name="Wang H."/>
        </authorList>
    </citation>
    <scope>NUCLEOTIDE SEQUENCE</scope>
    <source>
        <strain evidence="1">PS10</strain>
    </source>
</reference>
<evidence type="ECO:0008006" key="3">
    <source>
        <dbReference type="Google" id="ProtNLM"/>
    </source>
</evidence>
<name>A0ABT7HNC4_9BACT</name>
<evidence type="ECO:0000313" key="1">
    <source>
        <dbReference type="EMBL" id="MDL0088409.1"/>
    </source>
</evidence>
<accession>A0ABT7HNC4</accession>
<dbReference type="RefSeq" id="WP_284937057.1">
    <property type="nucleotide sequence ID" value="NZ_JANURM010000002.1"/>
</dbReference>
<dbReference type="PROSITE" id="PS51257">
    <property type="entry name" value="PROKAR_LIPOPROTEIN"/>
    <property type="match status" value="1"/>
</dbReference>
<keyword evidence="2" id="KW-1185">Reference proteome</keyword>
<protein>
    <recommendedName>
        <fullName evidence="3">Lipoprotein</fullName>
    </recommendedName>
</protein>
<comment type="caution">
    <text evidence="1">The sequence shown here is derived from an EMBL/GenBank/DDBJ whole genome shotgun (WGS) entry which is preliminary data.</text>
</comment>
<evidence type="ECO:0000313" key="2">
    <source>
        <dbReference type="Proteomes" id="UP001173801"/>
    </source>
</evidence>
<dbReference type="EMBL" id="JANURM010000002">
    <property type="protein sequence ID" value="MDL0088409.1"/>
    <property type="molecule type" value="Genomic_DNA"/>
</dbReference>
<proteinExistence type="predicted"/>
<reference evidence="1" key="2">
    <citation type="journal article" date="2023" name="Microorganisms">
        <title>Isolation and Genomic Characteristics of Cat-Borne Campylobacter felis sp. nov. and Sheep-Borne Campylobacter ovis sp. nov.</title>
        <authorList>
            <person name="Wang H."/>
            <person name="Li Y."/>
            <person name="Gu Y."/>
            <person name="Zhou G."/>
            <person name="Chen X."/>
            <person name="Zhang X."/>
            <person name="Shao Z."/>
            <person name="Zhang J."/>
            <person name="Zhang M."/>
        </authorList>
    </citation>
    <scope>NUCLEOTIDE SEQUENCE</scope>
    <source>
        <strain evidence="1">PS10</strain>
    </source>
</reference>
<organism evidence="1 2">
    <name type="scientific">Campylobacter gastrosuis</name>
    <dbReference type="NCBI Taxonomy" id="2974576"/>
    <lineage>
        <taxon>Bacteria</taxon>
        <taxon>Pseudomonadati</taxon>
        <taxon>Campylobacterota</taxon>
        <taxon>Epsilonproteobacteria</taxon>
        <taxon>Campylobacterales</taxon>
        <taxon>Campylobacteraceae</taxon>
        <taxon>Campylobacter</taxon>
    </lineage>
</organism>
<dbReference type="Proteomes" id="UP001173801">
    <property type="component" value="Unassembled WGS sequence"/>
</dbReference>
<sequence length="64" mass="7528">MKNLLNYAFLTLFLGLFSGCVFVNDRGISTQYYNDCKEYYDATGSYQKECPHNIIDWNNDTKRD</sequence>